<gene>
    <name evidence="2" type="ORF">AWB70_06109</name>
</gene>
<accession>A0A158J8J1</accession>
<feature type="compositionally biased region" description="Gly residues" evidence="1">
    <location>
        <begin position="1"/>
        <end position="10"/>
    </location>
</feature>
<dbReference type="Proteomes" id="UP000054740">
    <property type="component" value="Unassembled WGS sequence"/>
</dbReference>
<dbReference type="EMBL" id="FCNY02000021">
    <property type="protein sequence ID" value="SAL65242.1"/>
    <property type="molecule type" value="Genomic_DNA"/>
</dbReference>
<keyword evidence="3" id="KW-1185">Reference proteome</keyword>
<sequence>MAGVTQGGPLGASMQGEAGAGQSDVVGAGWSAYAAALRVRDSLLSWRGESFPHVVCDPVSGT</sequence>
<name>A0A158J8J1_CABCO</name>
<evidence type="ECO:0000313" key="2">
    <source>
        <dbReference type="EMBL" id="SAL65242.1"/>
    </source>
</evidence>
<protein>
    <submittedName>
        <fullName evidence="2">Uncharacterized protein</fullName>
    </submittedName>
</protein>
<feature type="region of interest" description="Disordered" evidence="1">
    <location>
        <begin position="1"/>
        <end position="22"/>
    </location>
</feature>
<evidence type="ECO:0000313" key="3">
    <source>
        <dbReference type="Proteomes" id="UP000054740"/>
    </source>
</evidence>
<proteinExistence type="predicted"/>
<organism evidence="2 3">
    <name type="scientific">Caballeronia cordobensis</name>
    <name type="common">Burkholderia cordobensis</name>
    <dbReference type="NCBI Taxonomy" id="1353886"/>
    <lineage>
        <taxon>Bacteria</taxon>
        <taxon>Pseudomonadati</taxon>
        <taxon>Pseudomonadota</taxon>
        <taxon>Betaproteobacteria</taxon>
        <taxon>Burkholderiales</taxon>
        <taxon>Burkholderiaceae</taxon>
        <taxon>Caballeronia</taxon>
    </lineage>
</organism>
<dbReference type="AlphaFoldDB" id="A0A158J8J1"/>
<evidence type="ECO:0000256" key="1">
    <source>
        <dbReference type="SAM" id="MobiDB-lite"/>
    </source>
</evidence>
<reference evidence="3" key="1">
    <citation type="submission" date="2016-01" db="EMBL/GenBank/DDBJ databases">
        <authorList>
            <person name="Peeters C."/>
        </authorList>
    </citation>
    <scope>NUCLEOTIDE SEQUENCE [LARGE SCALE GENOMIC DNA]</scope>
</reference>
<dbReference type="RefSeq" id="WP_053568898.1">
    <property type="nucleotide sequence ID" value="NZ_FCNY02000021.1"/>
</dbReference>